<evidence type="ECO:0000256" key="1">
    <source>
        <dbReference type="ARBA" id="ARBA00022801"/>
    </source>
</evidence>
<dbReference type="Proteomes" id="UP000264330">
    <property type="component" value="Unassembled WGS sequence"/>
</dbReference>
<dbReference type="PANTHER" id="PTHR48081:SF6">
    <property type="entry name" value="PEPTIDASE S9 PROLYL OLIGOPEPTIDASE CATALYTIC DOMAIN-CONTAINING PROTEIN"/>
    <property type="match status" value="1"/>
</dbReference>
<dbReference type="SUPFAM" id="SSF53474">
    <property type="entry name" value="alpha/beta-Hydrolases"/>
    <property type="match status" value="1"/>
</dbReference>
<feature type="domain" description="BD-FAE-like" evidence="2">
    <location>
        <begin position="64"/>
        <end position="259"/>
    </location>
</feature>
<protein>
    <submittedName>
        <fullName evidence="3">Alpha/beta hydrolase</fullName>
    </submittedName>
</protein>
<evidence type="ECO:0000313" key="4">
    <source>
        <dbReference type="Proteomes" id="UP000264330"/>
    </source>
</evidence>
<accession>A0A3D5IW55</accession>
<dbReference type="Pfam" id="PF20434">
    <property type="entry name" value="BD-FAE"/>
    <property type="match status" value="1"/>
</dbReference>
<dbReference type="AlphaFoldDB" id="A0A3D5IW55"/>
<dbReference type="InterPro" id="IPR049492">
    <property type="entry name" value="BD-FAE-like_dom"/>
</dbReference>
<dbReference type="PANTHER" id="PTHR48081">
    <property type="entry name" value="AB HYDROLASE SUPERFAMILY PROTEIN C4A8.06C"/>
    <property type="match status" value="1"/>
</dbReference>
<keyword evidence="1 3" id="KW-0378">Hydrolase</keyword>
<sequence>MRMVLSLHKIRDGKIQKFIMKKLFLLFIYLGCYIGYSQKTIELYPTGQILFAKTDTEIPQLTVFEPKEKKSDVVVIVCSGGSYGGRANDVEGLPACKMLNDNGITAFLLDYRVPNSSKMENKKFVPLTDVQKAIQYVRAHAEDYDVNPDKLGIMGFSAGGHLVTTAGTHFDTTKLPGAQKTNLRPDFVVAVYPVVSFSDELTHRDSRNNLIGPEIADEDIILFSNEKQVTDNTPAMYLVSAIDDDVVKVENSLQLEAALREHEIPVEIYLYAKGGHGFGVNNKTAQKQWTKPCIKWILDEKWNK</sequence>
<dbReference type="InterPro" id="IPR050300">
    <property type="entry name" value="GDXG_lipolytic_enzyme"/>
</dbReference>
<organism evidence="3 4">
    <name type="scientific">Zunongwangia profunda</name>
    <dbReference type="NCBI Taxonomy" id="398743"/>
    <lineage>
        <taxon>Bacteria</taxon>
        <taxon>Pseudomonadati</taxon>
        <taxon>Bacteroidota</taxon>
        <taxon>Flavobacteriia</taxon>
        <taxon>Flavobacteriales</taxon>
        <taxon>Flavobacteriaceae</taxon>
        <taxon>Zunongwangia</taxon>
    </lineage>
</organism>
<dbReference type="Gene3D" id="3.40.50.1820">
    <property type="entry name" value="alpha/beta hydrolase"/>
    <property type="match status" value="1"/>
</dbReference>
<proteinExistence type="predicted"/>
<gene>
    <name evidence="3" type="ORF">DGQ38_03100</name>
</gene>
<comment type="caution">
    <text evidence="3">The sequence shown here is derived from an EMBL/GenBank/DDBJ whole genome shotgun (WGS) entry which is preliminary data.</text>
</comment>
<dbReference type="EMBL" id="DPMF01000067">
    <property type="protein sequence ID" value="HCV80017.1"/>
    <property type="molecule type" value="Genomic_DNA"/>
</dbReference>
<reference evidence="3 4" key="1">
    <citation type="journal article" date="2018" name="Nat. Biotechnol.">
        <title>A standardized bacterial taxonomy based on genome phylogeny substantially revises the tree of life.</title>
        <authorList>
            <person name="Parks D.H."/>
            <person name="Chuvochina M."/>
            <person name="Waite D.W."/>
            <person name="Rinke C."/>
            <person name="Skarshewski A."/>
            <person name="Chaumeil P.A."/>
            <person name="Hugenholtz P."/>
        </authorList>
    </citation>
    <scope>NUCLEOTIDE SEQUENCE [LARGE SCALE GENOMIC DNA]</scope>
    <source>
        <strain evidence="3">UBA9359</strain>
    </source>
</reference>
<evidence type="ECO:0000313" key="3">
    <source>
        <dbReference type="EMBL" id="HCV80017.1"/>
    </source>
</evidence>
<name>A0A3D5IW55_9FLAO</name>
<evidence type="ECO:0000259" key="2">
    <source>
        <dbReference type="Pfam" id="PF20434"/>
    </source>
</evidence>
<dbReference type="InterPro" id="IPR029058">
    <property type="entry name" value="AB_hydrolase_fold"/>
</dbReference>
<dbReference type="GO" id="GO:0016787">
    <property type="term" value="F:hydrolase activity"/>
    <property type="evidence" value="ECO:0007669"/>
    <property type="project" value="UniProtKB-KW"/>
</dbReference>